<dbReference type="Pfam" id="PF06585">
    <property type="entry name" value="JHBP"/>
    <property type="match status" value="1"/>
</dbReference>
<dbReference type="OrthoDB" id="8113209at2759"/>
<dbReference type="Gene3D" id="3.15.10.30">
    <property type="entry name" value="Haemolymph juvenile hormone binding protein"/>
    <property type="match status" value="1"/>
</dbReference>
<proteinExistence type="predicted"/>
<keyword evidence="2" id="KW-1185">Reference proteome</keyword>
<name>A0A8S4R015_9NEOP</name>
<dbReference type="EMBL" id="CAKXAJ010024682">
    <property type="protein sequence ID" value="CAH2229099.1"/>
    <property type="molecule type" value="Genomic_DNA"/>
</dbReference>
<sequence length="129" mass="15014">MRFNYVMDGLLLSIFPVFGNGKGELILNKMQMELLFVFDIVKDNNGKDIMDLKKYYYGYDTLNGIQGRLDNLYNGDKKKSEVFHKIANESWRVMSANFGKSFQGKITSLLFEAVKLYMRSRPLEELALY</sequence>
<comment type="caution">
    <text evidence="1">The sequence shown here is derived from an EMBL/GenBank/DDBJ whole genome shotgun (WGS) entry which is preliminary data.</text>
</comment>
<dbReference type="InterPro" id="IPR038606">
    <property type="entry name" value="To_sf"/>
</dbReference>
<gene>
    <name evidence="1" type="primary">jg2544</name>
    <name evidence="1" type="ORF">PAEG_LOCUS8586</name>
</gene>
<accession>A0A8S4R015</accession>
<evidence type="ECO:0000313" key="1">
    <source>
        <dbReference type="EMBL" id="CAH2229099.1"/>
    </source>
</evidence>
<dbReference type="AlphaFoldDB" id="A0A8S4R015"/>
<dbReference type="InterPro" id="IPR010562">
    <property type="entry name" value="Haemolymph_juvenile_hormone-bd"/>
</dbReference>
<organism evidence="1 2">
    <name type="scientific">Pararge aegeria aegeria</name>
    <dbReference type="NCBI Taxonomy" id="348720"/>
    <lineage>
        <taxon>Eukaryota</taxon>
        <taxon>Metazoa</taxon>
        <taxon>Ecdysozoa</taxon>
        <taxon>Arthropoda</taxon>
        <taxon>Hexapoda</taxon>
        <taxon>Insecta</taxon>
        <taxon>Pterygota</taxon>
        <taxon>Neoptera</taxon>
        <taxon>Endopterygota</taxon>
        <taxon>Lepidoptera</taxon>
        <taxon>Glossata</taxon>
        <taxon>Ditrysia</taxon>
        <taxon>Papilionoidea</taxon>
        <taxon>Nymphalidae</taxon>
        <taxon>Satyrinae</taxon>
        <taxon>Satyrini</taxon>
        <taxon>Parargina</taxon>
        <taxon>Pararge</taxon>
    </lineage>
</organism>
<protein>
    <submittedName>
        <fullName evidence="1">Jg2544 protein</fullName>
    </submittedName>
</protein>
<reference evidence="1" key="1">
    <citation type="submission" date="2022-03" db="EMBL/GenBank/DDBJ databases">
        <authorList>
            <person name="Lindestad O."/>
        </authorList>
    </citation>
    <scope>NUCLEOTIDE SEQUENCE</scope>
</reference>
<evidence type="ECO:0000313" key="2">
    <source>
        <dbReference type="Proteomes" id="UP000838756"/>
    </source>
</evidence>
<dbReference type="Proteomes" id="UP000838756">
    <property type="component" value="Unassembled WGS sequence"/>
</dbReference>